<keyword evidence="2" id="KW-1185">Reference proteome</keyword>
<reference evidence="1 2" key="1">
    <citation type="submission" date="2015-05" db="EMBL/GenBank/DDBJ databases">
        <authorList>
            <person name="Wang D.B."/>
            <person name="Wang M."/>
        </authorList>
    </citation>
    <scope>NUCLEOTIDE SEQUENCE [LARGE SCALE GENOMIC DNA]</scope>
    <source>
        <strain evidence="1 2">IMCC 12053</strain>
    </source>
</reference>
<gene>
    <name evidence="1" type="ORF">IMCC12053_2812</name>
</gene>
<proteinExistence type="predicted"/>
<name>A0A0P0AE24_9RHOB</name>
<dbReference type="KEGG" id="cmar:IMCC12053_2812"/>
<organism evidence="1 2">
    <name type="scientific">Celeribacter marinus</name>
    <dbReference type="NCBI Taxonomy" id="1397108"/>
    <lineage>
        <taxon>Bacteria</taxon>
        <taxon>Pseudomonadati</taxon>
        <taxon>Pseudomonadota</taxon>
        <taxon>Alphaproteobacteria</taxon>
        <taxon>Rhodobacterales</taxon>
        <taxon>Roseobacteraceae</taxon>
        <taxon>Celeribacter</taxon>
    </lineage>
</organism>
<dbReference type="OrthoDB" id="8601734at2"/>
<protein>
    <submittedName>
        <fullName evidence="1">Uncharacterized protein</fullName>
    </submittedName>
</protein>
<dbReference type="STRING" id="1397108.IMCC12053_2812"/>
<dbReference type="RefSeq" id="WP_062219990.1">
    <property type="nucleotide sequence ID" value="NZ_CP012023.1"/>
</dbReference>
<dbReference type="Proteomes" id="UP000064920">
    <property type="component" value="Chromosome"/>
</dbReference>
<accession>A0A0P0AE24</accession>
<sequence>MLLEFIAVIALGGGTAGIVMLIQKLTRGALPRWSTSAAAGLAMLGFAIWSEYSWLDRTAAALGPDHVVVTSVERKQIWRPWTYLVPVTTRFITVDMGKTQIKDRIVATDLYLLSRWQKGAVVPVAFDCQLGRRADIFAGFSDDLAADLIGANWITLEENDPIFTQACTALN</sequence>
<evidence type="ECO:0000313" key="1">
    <source>
        <dbReference type="EMBL" id="ALI56759.1"/>
    </source>
</evidence>
<dbReference type="EMBL" id="CP012023">
    <property type="protein sequence ID" value="ALI56759.1"/>
    <property type="molecule type" value="Genomic_DNA"/>
</dbReference>
<evidence type="ECO:0000313" key="2">
    <source>
        <dbReference type="Proteomes" id="UP000064920"/>
    </source>
</evidence>
<dbReference type="PATRIC" id="fig|1397108.4.peg.2876"/>
<dbReference type="AlphaFoldDB" id="A0A0P0AE24"/>